<evidence type="ECO:0000256" key="1">
    <source>
        <dbReference type="ARBA" id="ARBA00022448"/>
    </source>
</evidence>
<keyword evidence="3 8" id="KW-0812">Transmembrane</keyword>
<evidence type="ECO:0008006" key="13">
    <source>
        <dbReference type="Google" id="ProtNLM"/>
    </source>
</evidence>
<gene>
    <name evidence="11" type="ORF">JIN82_00695</name>
</gene>
<keyword evidence="4" id="KW-0653">Protein transport</keyword>
<dbReference type="Gene3D" id="3.30.1360.200">
    <property type="match status" value="1"/>
</dbReference>
<evidence type="ECO:0000256" key="3">
    <source>
        <dbReference type="ARBA" id="ARBA00022692"/>
    </source>
</evidence>
<dbReference type="GO" id="GO:0015031">
    <property type="term" value="P:protein transport"/>
    <property type="evidence" value="ECO:0007669"/>
    <property type="project" value="UniProtKB-KW"/>
</dbReference>
<proteinExistence type="predicted"/>
<dbReference type="InterPro" id="IPR022813">
    <property type="entry name" value="SecD/SecF_arch_bac"/>
</dbReference>
<evidence type="ECO:0000256" key="7">
    <source>
        <dbReference type="ARBA" id="ARBA00023136"/>
    </source>
</evidence>
<feature type="domain" description="SecDF P1 head subdomain" evidence="10">
    <location>
        <begin position="202"/>
        <end position="297"/>
    </location>
</feature>
<evidence type="ECO:0000313" key="12">
    <source>
        <dbReference type="Proteomes" id="UP000624703"/>
    </source>
</evidence>
<dbReference type="Gene3D" id="3.30.70.3400">
    <property type="match status" value="1"/>
</dbReference>
<feature type="transmembrane region" description="Helical" evidence="8">
    <location>
        <begin position="12"/>
        <end position="28"/>
    </location>
</feature>
<evidence type="ECO:0000313" key="11">
    <source>
        <dbReference type="EMBL" id="MBK1789663.1"/>
    </source>
</evidence>
<reference evidence="11" key="1">
    <citation type="submission" date="2021-01" db="EMBL/GenBank/DDBJ databases">
        <title>Modified the classification status of verrucomicrobia.</title>
        <authorList>
            <person name="Feng X."/>
        </authorList>
    </citation>
    <scope>NUCLEOTIDE SEQUENCE</scope>
    <source>
        <strain evidence="11">_KCTC 22039</strain>
    </source>
</reference>
<keyword evidence="7 8" id="KW-0472">Membrane</keyword>
<evidence type="ECO:0000256" key="6">
    <source>
        <dbReference type="ARBA" id="ARBA00023010"/>
    </source>
</evidence>
<keyword evidence="6" id="KW-0811">Translocation</keyword>
<keyword evidence="1" id="KW-0813">Transport</keyword>
<evidence type="ECO:0000256" key="8">
    <source>
        <dbReference type="SAM" id="Phobius"/>
    </source>
</evidence>
<keyword evidence="5 8" id="KW-1133">Transmembrane helix</keyword>
<organism evidence="11 12">
    <name type="scientific">Persicirhabdus sediminis</name>
    <dbReference type="NCBI Taxonomy" id="454144"/>
    <lineage>
        <taxon>Bacteria</taxon>
        <taxon>Pseudomonadati</taxon>
        <taxon>Verrucomicrobiota</taxon>
        <taxon>Verrucomicrobiia</taxon>
        <taxon>Verrucomicrobiales</taxon>
        <taxon>Verrucomicrobiaceae</taxon>
        <taxon>Persicirhabdus</taxon>
    </lineage>
</organism>
<dbReference type="AlphaFoldDB" id="A0A8J7SKA0"/>
<keyword evidence="2" id="KW-1003">Cell membrane</keyword>
<dbReference type="InterPro" id="IPR054384">
    <property type="entry name" value="SecDF_P1_head"/>
</dbReference>
<evidence type="ECO:0000259" key="10">
    <source>
        <dbReference type="Pfam" id="PF22599"/>
    </source>
</evidence>
<dbReference type="Pfam" id="PF21760">
    <property type="entry name" value="SecD_1st"/>
    <property type="match status" value="1"/>
</dbReference>
<evidence type="ECO:0000256" key="2">
    <source>
        <dbReference type="ARBA" id="ARBA00022475"/>
    </source>
</evidence>
<feature type="transmembrane region" description="Helical" evidence="8">
    <location>
        <begin position="40"/>
        <end position="59"/>
    </location>
</feature>
<dbReference type="InterPro" id="IPR048631">
    <property type="entry name" value="SecD_1st"/>
</dbReference>
<evidence type="ECO:0000259" key="9">
    <source>
        <dbReference type="Pfam" id="PF21760"/>
    </source>
</evidence>
<accession>A0A8J7SKA0</accession>
<keyword evidence="12" id="KW-1185">Reference proteome</keyword>
<dbReference type="PANTHER" id="PTHR30081">
    <property type="entry name" value="PROTEIN-EXPORT MEMBRANE PROTEIN SEC"/>
    <property type="match status" value="1"/>
</dbReference>
<dbReference type="Proteomes" id="UP000624703">
    <property type="component" value="Unassembled WGS sequence"/>
</dbReference>
<feature type="domain" description="Protein translocase subunit SecDF P1" evidence="9">
    <location>
        <begin position="103"/>
        <end position="163"/>
    </location>
</feature>
<sequence>MNLSIDNESAIYLIGLSVLAVCLIYLAVRIFRSGGIYRPLFVSLPLAMMSLVFFCGPLTEVRADEASTDDVAKDELGGLSVTLRVLPQASWGDEVKPLEADAVSQAILTIEQRLNSRGTEDLIIQQEGADRIMVQMPGTELAEVEAVRVLLESIAKLELRLVHEESRTLAPEVAADPQTNLIPGYKLYHYESTDRDGNAVTEDLLLRNRTVIDGSYITRAQALYGAYAGQIVVELNDEGGEILLATTKKAKPGQTRMAIVLDGKVLSAPSINGVFGSSFQISGMDSLEEAQALSAALMNPLKNPVTIEEVRWLPAK</sequence>
<name>A0A8J7SKA0_9BACT</name>
<dbReference type="GO" id="GO:0005886">
    <property type="term" value="C:plasma membrane"/>
    <property type="evidence" value="ECO:0007669"/>
    <property type="project" value="TreeGrafter"/>
</dbReference>
<comment type="caution">
    <text evidence="11">The sequence shown here is derived from an EMBL/GenBank/DDBJ whole genome shotgun (WGS) entry which is preliminary data.</text>
</comment>
<dbReference type="EMBL" id="JAENIM010000008">
    <property type="protein sequence ID" value="MBK1789663.1"/>
    <property type="molecule type" value="Genomic_DNA"/>
</dbReference>
<evidence type="ECO:0000256" key="5">
    <source>
        <dbReference type="ARBA" id="ARBA00022989"/>
    </source>
</evidence>
<dbReference type="PANTHER" id="PTHR30081:SF1">
    <property type="entry name" value="PROTEIN TRANSLOCASE SUBUNIT SECD"/>
    <property type="match status" value="1"/>
</dbReference>
<dbReference type="RefSeq" id="WP_200309699.1">
    <property type="nucleotide sequence ID" value="NZ_JAENIM010000008.1"/>
</dbReference>
<dbReference type="Pfam" id="PF22599">
    <property type="entry name" value="SecDF_P1_head"/>
    <property type="match status" value="1"/>
</dbReference>
<protein>
    <recommendedName>
        <fullName evidence="13">Preprotein translocase subunit SecD</fullName>
    </recommendedName>
</protein>
<evidence type="ECO:0000256" key="4">
    <source>
        <dbReference type="ARBA" id="ARBA00022927"/>
    </source>
</evidence>